<feature type="disulfide bond" evidence="8">
    <location>
        <begin position="382"/>
        <end position="443"/>
    </location>
</feature>
<keyword evidence="4" id="KW-0720">Serine protease</keyword>
<dbReference type="GeneID" id="106171054"/>
<proteinExistence type="predicted"/>
<dbReference type="PRINTS" id="PR00258">
    <property type="entry name" value="SPERACTRCPTR"/>
</dbReference>
<feature type="domain" description="SRCR" evidence="12">
    <location>
        <begin position="504"/>
        <end position="604"/>
    </location>
</feature>
<dbReference type="Pfam" id="PF01390">
    <property type="entry name" value="SEA"/>
    <property type="match status" value="1"/>
</dbReference>
<protein>
    <submittedName>
        <fullName evidence="14">Deleted in malignant brain tumors 1 protein-like</fullName>
    </submittedName>
</protein>
<feature type="domain" description="SRCR" evidence="12">
    <location>
        <begin position="344"/>
        <end position="444"/>
    </location>
</feature>
<feature type="disulfide bond" evidence="7">
    <location>
        <begin position="468"/>
        <end position="486"/>
    </location>
</feature>
<comment type="caution">
    <text evidence="8">Lacks conserved residue(s) required for the propagation of feature annotation.</text>
</comment>
<feature type="disulfide bond" evidence="8">
    <location>
        <begin position="572"/>
        <end position="582"/>
    </location>
</feature>
<dbReference type="OrthoDB" id="536948at2759"/>
<dbReference type="SMART" id="SM00192">
    <property type="entry name" value="LDLa"/>
    <property type="match status" value="5"/>
</dbReference>
<evidence type="ECO:0000256" key="7">
    <source>
        <dbReference type="PROSITE-ProRule" id="PRU00124"/>
    </source>
</evidence>
<feature type="domain" description="SEA" evidence="11">
    <location>
        <begin position="165"/>
        <end position="286"/>
    </location>
</feature>
<feature type="disulfide bond" evidence="8">
    <location>
        <begin position="726"/>
        <end position="790"/>
    </location>
</feature>
<dbReference type="PANTHER" id="PTHR48071:SF18">
    <property type="entry name" value="DELETED IN MALIGNANT BRAIN TUMORS 1 PROTEIN-RELATED"/>
    <property type="match status" value="1"/>
</dbReference>
<dbReference type="Pfam" id="PF00530">
    <property type="entry name" value="SRCR"/>
    <property type="match status" value="6"/>
</dbReference>
<dbReference type="CDD" id="cd00112">
    <property type="entry name" value="LDLa"/>
    <property type="match status" value="5"/>
</dbReference>
<evidence type="ECO:0000259" key="12">
    <source>
        <dbReference type="PROSITE" id="PS50287"/>
    </source>
</evidence>
<keyword evidence="5 8" id="KW-1015">Disulfide bond</keyword>
<evidence type="ECO:0000256" key="2">
    <source>
        <dbReference type="ARBA" id="ARBA00022729"/>
    </source>
</evidence>
<dbReference type="Gene3D" id="4.10.400.10">
    <property type="entry name" value="Low-density Lipoprotein Receptor"/>
    <property type="match status" value="5"/>
</dbReference>
<evidence type="ECO:0000259" key="11">
    <source>
        <dbReference type="PROSITE" id="PS50024"/>
    </source>
</evidence>
<keyword evidence="1" id="KW-0645">Protease</keyword>
<keyword evidence="6" id="KW-0325">Glycoprotein</keyword>
<feature type="domain" description="SRCR" evidence="12">
    <location>
        <begin position="1059"/>
        <end position="1164"/>
    </location>
</feature>
<keyword evidence="10" id="KW-0812">Transmembrane</keyword>
<keyword evidence="13" id="KW-1185">Reference proteome</keyword>
<dbReference type="InterPro" id="IPR002172">
    <property type="entry name" value="LDrepeatLR_classA_rpt"/>
</dbReference>
<feature type="disulfide bond" evidence="7">
    <location>
        <begin position="1203"/>
        <end position="1218"/>
    </location>
</feature>
<evidence type="ECO:0000256" key="4">
    <source>
        <dbReference type="ARBA" id="ARBA00022825"/>
    </source>
</evidence>
<feature type="compositionally biased region" description="Basic and acidic residues" evidence="9">
    <location>
        <begin position="95"/>
        <end position="104"/>
    </location>
</feature>
<dbReference type="PANTHER" id="PTHR48071">
    <property type="entry name" value="SRCR DOMAIN-CONTAINING PROTEIN"/>
    <property type="match status" value="1"/>
</dbReference>
<feature type="disulfide bond" evidence="7">
    <location>
        <begin position="662"/>
        <end position="680"/>
    </location>
</feature>
<dbReference type="Proteomes" id="UP000085678">
    <property type="component" value="Unplaced"/>
</dbReference>
<dbReference type="GO" id="GO:0008236">
    <property type="term" value="F:serine-type peptidase activity"/>
    <property type="evidence" value="ECO:0007669"/>
    <property type="project" value="UniProtKB-KW"/>
</dbReference>
<feature type="transmembrane region" description="Helical" evidence="10">
    <location>
        <begin position="128"/>
        <end position="152"/>
    </location>
</feature>
<dbReference type="Gene3D" id="3.10.250.10">
    <property type="entry name" value="SRCR-like domain"/>
    <property type="match status" value="6"/>
</dbReference>
<feature type="disulfide bond" evidence="8">
    <location>
        <begin position="369"/>
        <end position="433"/>
    </location>
</feature>
<dbReference type="SUPFAM" id="SSF57424">
    <property type="entry name" value="LDL receptor-like module"/>
    <property type="match status" value="5"/>
</dbReference>
<dbReference type="PROSITE" id="PS01209">
    <property type="entry name" value="LDLRA_1"/>
    <property type="match status" value="4"/>
</dbReference>
<dbReference type="PROSITE" id="PS00420">
    <property type="entry name" value="SRCR_1"/>
    <property type="match status" value="2"/>
</dbReference>
<evidence type="ECO:0000256" key="8">
    <source>
        <dbReference type="PROSITE-ProRule" id="PRU00196"/>
    </source>
</evidence>
<dbReference type="PROSITE" id="PS50024">
    <property type="entry name" value="SEA"/>
    <property type="match status" value="1"/>
</dbReference>
<feature type="domain" description="SRCR" evidence="12">
    <location>
        <begin position="1225"/>
        <end position="1337"/>
    </location>
</feature>
<feature type="disulfide bond" evidence="7">
    <location>
        <begin position="1018"/>
        <end position="1030"/>
    </location>
</feature>
<dbReference type="SUPFAM" id="SSF56487">
    <property type="entry name" value="SRCR-like"/>
    <property type="match status" value="6"/>
</dbReference>
<name>A0A1S3J8J3_LINAN</name>
<keyword evidence="3" id="KW-0378">Hydrolase</keyword>
<feature type="disulfide bond" evidence="8">
    <location>
        <begin position="413"/>
        <end position="423"/>
    </location>
</feature>
<keyword evidence="10" id="KW-0472">Membrane</keyword>
<keyword evidence="2" id="KW-0732">Signal</keyword>
<feature type="disulfide bond" evidence="7">
    <location>
        <begin position="1191"/>
        <end position="1209"/>
    </location>
</feature>
<dbReference type="InParanoid" id="A0A1S3J8J3"/>
<dbReference type="RefSeq" id="XP_013406628.1">
    <property type="nucleotide sequence ID" value="XM_013551174.1"/>
</dbReference>
<evidence type="ECO:0000256" key="6">
    <source>
        <dbReference type="ARBA" id="ARBA00023180"/>
    </source>
</evidence>
<feature type="compositionally biased region" description="Basic and acidic residues" evidence="9">
    <location>
        <begin position="59"/>
        <end position="71"/>
    </location>
</feature>
<evidence type="ECO:0000256" key="9">
    <source>
        <dbReference type="SAM" id="MobiDB-lite"/>
    </source>
</evidence>
<dbReference type="Gene3D" id="3.30.70.960">
    <property type="entry name" value="SEA domain"/>
    <property type="match status" value="1"/>
</dbReference>
<evidence type="ECO:0000256" key="1">
    <source>
        <dbReference type="ARBA" id="ARBA00022670"/>
    </source>
</evidence>
<feature type="disulfide bond" evidence="8">
    <location>
        <begin position="542"/>
        <end position="603"/>
    </location>
</feature>
<accession>A0A1S3J8J3</accession>
<evidence type="ECO:0000313" key="13">
    <source>
        <dbReference type="Proteomes" id="UP000085678"/>
    </source>
</evidence>
<dbReference type="InterPro" id="IPR001190">
    <property type="entry name" value="SRCR"/>
</dbReference>
<feature type="disulfide bond" evidence="8">
    <location>
        <begin position="1134"/>
        <end position="1144"/>
    </location>
</feature>
<dbReference type="GO" id="GO:0006508">
    <property type="term" value="P:proteolysis"/>
    <property type="evidence" value="ECO:0007669"/>
    <property type="project" value="UniProtKB-KW"/>
</dbReference>
<feature type="disulfide bond" evidence="7">
    <location>
        <begin position="1037"/>
        <end position="1052"/>
    </location>
</feature>
<dbReference type="PROSITE" id="PS50068">
    <property type="entry name" value="LDLRA_2"/>
    <property type="match status" value="5"/>
</dbReference>
<dbReference type="PROSITE" id="PS50287">
    <property type="entry name" value="SRCR_2"/>
    <property type="match status" value="6"/>
</dbReference>
<evidence type="ECO:0000256" key="3">
    <source>
        <dbReference type="ARBA" id="ARBA00022801"/>
    </source>
</evidence>
<feature type="disulfide bond" evidence="8">
    <location>
        <begin position="529"/>
        <end position="593"/>
    </location>
</feature>
<evidence type="ECO:0000256" key="5">
    <source>
        <dbReference type="ARBA" id="ARBA00023157"/>
    </source>
</evidence>
<dbReference type="SMART" id="SM00202">
    <property type="entry name" value="SR"/>
    <property type="match status" value="6"/>
</dbReference>
<organism evidence="13 14">
    <name type="scientific">Lingula anatina</name>
    <name type="common">Brachiopod</name>
    <name type="synonym">Lingula unguis</name>
    <dbReference type="NCBI Taxonomy" id="7574"/>
    <lineage>
        <taxon>Eukaryota</taxon>
        <taxon>Metazoa</taxon>
        <taxon>Spiralia</taxon>
        <taxon>Lophotrochozoa</taxon>
        <taxon>Brachiopoda</taxon>
        <taxon>Linguliformea</taxon>
        <taxon>Lingulata</taxon>
        <taxon>Lingulida</taxon>
        <taxon>Linguloidea</taxon>
        <taxon>Lingulidae</taxon>
        <taxon>Lingula</taxon>
    </lineage>
</organism>
<gene>
    <name evidence="14" type="primary">LOC106171054</name>
</gene>
<feature type="region of interest" description="Disordered" evidence="9">
    <location>
        <begin position="1"/>
        <end position="104"/>
    </location>
</feature>
<dbReference type="Pfam" id="PF00057">
    <property type="entry name" value="Ldl_recept_a"/>
    <property type="match status" value="2"/>
</dbReference>
<reference evidence="14" key="1">
    <citation type="submission" date="2025-08" db="UniProtKB">
        <authorList>
            <consortium name="RefSeq"/>
        </authorList>
    </citation>
    <scope>IDENTIFICATION</scope>
    <source>
        <tissue evidence="14">Gonads</tissue>
    </source>
</reference>
<feature type="disulfide bond" evidence="8">
    <location>
        <begin position="771"/>
        <end position="781"/>
    </location>
</feature>
<dbReference type="PRINTS" id="PR00261">
    <property type="entry name" value="LDLRECEPTOR"/>
</dbReference>
<dbReference type="GO" id="GO:0016020">
    <property type="term" value="C:membrane"/>
    <property type="evidence" value="ECO:0007669"/>
    <property type="project" value="InterPro"/>
</dbReference>
<feature type="disulfide bond" evidence="8">
    <location>
        <begin position="948"/>
        <end position="958"/>
    </location>
</feature>
<dbReference type="FunFam" id="3.10.250.10:FF:000011">
    <property type="entry name" value="Scavenger receptor class A member 5"/>
    <property type="match status" value="2"/>
</dbReference>
<evidence type="ECO:0000256" key="10">
    <source>
        <dbReference type="SAM" id="Phobius"/>
    </source>
</evidence>
<dbReference type="InterPro" id="IPR036772">
    <property type="entry name" value="SRCR-like_dom_sf"/>
</dbReference>
<feature type="domain" description="SRCR" evidence="12">
    <location>
        <begin position="697"/>
        <end position="801"/>
    </location>
</feature>
<dbReference type="InterPro" id="IPR036364">
    <property type="entry name" value="SEA_dom_sf"/>
</dbReference>
<sequence>MPPRPPEKSNNAITEIDNPCYDPSLDDSAMEKATYPAQNGTRPPENGTEHSQNGISFIELKEMSPSKESKPESASVAIDNHEHSHPGGTETNDDPLYHFRDPPTHDDKEPIHKVKFNRARTFCTIPKLIISAVIILTILLAVAVYFLVISILHNEGSQISYSGAPSSVIQGSFKIIGGAVFSDELNDHHSSAFIVLSREIQKELNIIFSKHEPLGQSYNYSRITEYRQGSIVVLCTLHMVKQYPSDQLQQYVDSVLEDIPLDHDGSKKLGRFTLDSSSIKLKVRVMEKNGYDNQSTTASSIWSTSSTAQSTATATPTTTASTTTTPSTTIVMTTPTTLPPMFDIRLVNGSGPHEGRVEVFINNQWGTVCDDLWDDNDAAVVCRQLGYSGVAVARRQAYFGSGSGPVFRDDVGCHGEEAYLALCTHDETGREACSHREDAGVTCDVVTTTYSSTTMATTPSTPCPGFVCVEGTCIASSRLCDGHHDCLGAEDEDDSRCTTPGVAVRLVEGLTPLEGRVEVLYNNTWGTICRDLFGEEDARVICRMLGHLGEVRVLSQKYGAGTGPIWLRNLNCDGDEASLAECHHDGWGRTAACEHYEDISVQCYVATTTTVTTPEPTTPTTAAVTTPFTTLLTLSTTQSTTVTTAITTSVATTTPPCSGVVCPTGDCVPREHVCDGHDDCFISKADEQNCTTPVIAVRLMNGTMVTTVQGAGRVEVLYNNVWGTVCDDFFSEEDAMVICRMLGHYGPARHIPRPHGFGHGTGNVWLRNVRCGGSETSLAQCTLTWGRHNCEHTEDVAIECTDAASTPASSTTTISYPTLSTTPVTIVTTASCAGFRCHGDGACIPAVNVCDGHNDCVHDDSDEQNCTTPDIEVRLMSREVNTTAEGHGRVEVKFRETWGTVCNDFFSDEDAVVICRMLGFGSTGVAFHIPGHSYGPGTGPIWLRAPICNGTESSLMECTLKWGQHDSCLHSEDVGLSCVNLPTTGTSVSPTPTATARTTAAPTVTTTAVPTSPTSPACAGYMCQDSSGKCIPAEHYCDGHNDCWDNDDEDNCTVPDIQVRLMNFSMDTSHLGQGRVEVYYRDTWGTVCDDFFHLNDVIVLCRMLGFNGPSREAPDPVEMFGEGNGTVWLRSLRCEGTESSLTQCSPRWGRHSCGHHEDVAVICSDAVSTSPGPAPTVTLTTTSAGCAGVLCGTGKCVDPEHVCDGHEDCFDREDETNCSIPEVNVRLMSNTTVSTSEGRGRVEVQFRGQYGTICDDFFSSEDATVLCRMAGFNGTGTQLPSPRDVVPRDVNYGQGTGPIWLRSLHCRGDEQTIHECSAEWGRHSSCSHSEDVAIQCLNS</sequence>
<dbReference type="KEGG" id="lak:106171054"/>
<dbReference type="InterPro" id="IPR023415">
    <property type="entry name" value="LDLR_class-A_CS"/>
</dbReference>
<keyword evidence="10" id="KW-1133">Transmembrane helix</keyword>
<dbReference type="InterPro" id="IPR000082">
    <property type="entry name" value="SEA_dom"/>
</dbReference>
<feature type="domain" description="SRCR" evidence="12">
    <location>
        <begin position="873"/>
        <end position="979"/>
    </location>
</feature>
<feature type="region of interest" description="Disordered" evidence="9">
    <location>
        <begin position="295"/>
        <end position="327"/>
    </location>
</feature>
<dbReference type="InterPro" id="IPR036055">
    <property type="entry name" value="LDL_receptor-like_sf"/>
</dbReference>
<dbReference type="FunFam" id="3.10.250.10:FF:000001">
    <property type="entry name" value="Lysyl oxidase 4 isoform X1"/>
    <property type="match status" value="4"/>
</dbReference>
<dbReference type="SUPFAM" id="SSF82671">
    <property type="entry name" value="SEA domain"/>
    <property type="match status" value="1"/>
</dbReference>
<evidence type="ECO:0000313" key="14">
    <source>
        <dbReference type="RefSeq" id="XP_013406628.1"/>
    </source>
</evidence>
<feature type="disulfide bond" evidence="8">
    <location>
        <begin position="739"/>
        <end position="800"/>
    </location>
</feature>
<feature type="disulfide bond" evidence="8">
    <location>
        <begin position="1306"/>
        <end position="1316"/>
    </location>
</feature>